<feature type="domain" description="RING-type" evidence="4">
    <location>
        <begin position="5"/>
        <end position="43"/>
    </location>
</feature>
<dbReference type="GO" id="GO:0008270">
    <property type="term" value="F:zinc ion binding"/>
    <property type="evidence" value="ECO:0007669"/>
    <property type="project" value="UniProtKB-KW"/>
</dbReference>
<gene>
    <name evidence="5" type="ORF">TNCT_363601</name>
</gene>
<dbReference type="PROSITE" id="PS50089">
    <property type="entry name" value="ZF_RING_2"/>
    <property type="match status" value="1"/>
</dbReference>
<organism evidence="5 6">
    <name type="scientific">Trichonephila clavata</name>
    <name type="common">Joro spider</name>
    <name type="synonym">Nephila clavata</name>
    <dbReference type="NCBI Taxonomy" id="2740835"/>
    <lineage>
        <taxon>Eukaryota</taxon>
        <taxon>Metazoa</taxon>
        <taxon>Ecdysozoa</taxon>
        <taxon>Arthropoda</taxon>
        <taxon>Chelicerata</taxon>
        <taxon>Arachnida</taxon>
        <taxon>Araneae</taxon>
        <taxon>Araneomorphae</taxon>
        <taxon>Entelegynae</taxon>
        <taxon>Araneoidea</taxon>
        <taxon>Nephilidae</taxon>
        <taxon>Trichonephila</taxon>
    </lineage>
</organism>
<protein>
    <recommendedName>
        <fullName evidence="4">RING-type domain-containing protein</fullName>
    </recommendedName>
</protein>
<evidence type="ECO:0000313" key="6">
    <source>
        <dbReference type="Proteomes" id="UP000887116"/>
    </source>
</evidence>
<keyword evidence="2" id="KW-0862">Zinc</keyword>
<dbReference type="AlphaFoldDB" id="A0A8X6F7K8"/>
<dbReference type="SUPFAM" id="SSF57850">
    <property type="entry name" value="RING/U-box"/>
    <property type="match status" value="1"/>
</dbReference>
<keyword evidence="1 3" id="KW-0863">Zinc-finger</keyword>
<dbReference type="Proteomes" id="UP000887116">
    <property type="component" value="Unassembled WGS sequence"/>
</dbReference>
<dbReference type="InterPro" id="IPR001841">
    <property type="entry name" value="Znf_RING"/>
</dbReference>
<comment type="caution">
    <text evidence="5">The sequence shown here is derived from an EMBL/GenBank/DDBJ whole genome shotgun (WGS) entry which is preliminary data.</text>
</comment>
<evidence type="ECO:0000256" key="2">
    <source>
        <dbReference type="ARBA" id="ARBA00022833"/>
    </source>
</evidence>
<keyword evidence="1 3" id="KW-0479">Metal-binding</keyword>
<sequence length="135" mass="15371">MSNLCSICLEDITIVFRLSCGHSFHFNCIRLWAVTSSQCPYCRKATCENDLRDLFGMSLRRLLQKIYEQVPNHILRDISVMNAPVECPCCKERINVMTERVGYCANCFCPGHLECSLNHVTCSVCCAVTRQLTLI</sequence>
<evidence type="ECO:0000313" key="5">
    <source>
        <dbReference type="EMBL" id="GFQ71684.1"/>
    </source>
</evidence>
<keyword evidence="6" id="KW-1185">Reference proteome</keyword>
<dbReference type="Pfam" id="PF13639">
    <property type="entry name" value="zf-RING_2"/>
    <property type="match status" value="1"/>
</dbReference>
<proteinExistence type="predicted"/>
<evidence type="ECO:0000256" key="1">
    <source>
        <dbReference type="ARBA" id="ARBA00022771"/>
    </source>
</evidence>
<dbReference type="SMART" id="SM00184">
    <property type="entry name" value="RING"/>
    <property type="match status" value="1"/>
</dbReference>
<evidence type="ECO:0000256" key="3">
    <source>
        <dbReference type="PROSITE-ProRule" id="PRU00175"/>
    </source>
</evidence>
<reference evidence="5" key="1">
    <citation type="submission" date="2020-07" db="EMBL/GenBank/DDBJ databases">
        <title>Multicomponent nature underlies the extraordinary mechanical properties of spider dragline silk.</title>
        <authorList>
            <person name="Kono N."/>
            <person name="Nakamura H."/>
            <person name="Mori M."/>
            <person name="Yoshida Y."/>
            <person name="Ohtoshi R."/>
            <person name="Malay A.D."/>
            <person name="Moran D.A.P."/>
            <person name="Tomita M."/>
            <person name="Numata K."/>
            <person name="Arakawa K."/>
        </authorList>
    </citation>
    <scope>NUCLEOTIDE SEQUENCE</scope>
</reference>
<dbReference type="InterPro" id="IPR013083">
    <property type="entry name" value="Znf_RING/FYVE/PHD"/>
</dbReference>
<accession>A0A8X6F7K8</accession>
<name>A0A8X6F7K8_TRICU</name>
<dbReference type="EMBL" id="BMAO01001212">
    <property type="protein sequence ID" value="GFQ71684.1"/>
    <property type="molecule type" value="Genomic_DNA"/>
</dbReference>
<evidence type="ECO:0000259" key="4">
    <source>
        <dbReference type="PROSITE" id="PS50089"/>
    </source>
</evidence>
<dbReference type="Gene3D" id="3.30.40.10">
    <property type="entry name" value="Zinc/RING finger domain, C3HC4 (zinc finger)"/>
    <property type="match status" value="1"/>
</dbReference>
<dbReference type="OrthoDB" id="5357315at2759"/>